<feature type="compositionally biased region" description="Basic and acidic residues" evidence="1">
    <location>
        <begin position="38"/>
        <end position="60"/>
    </location>
</feature>
<feature type="compositionally biased region" description="Polar residues" evidence="1">
    <location>
        <begin position="450"/>
        <end position="460"/>
    </location>
</feature>
<feature type="compositionally biased region" description="Polar residues" evidence="1">
    <location>
        <begin position="471"/>
        <end position="480"/>
    </location>
</feature>
<feature type="region of interest" description="Disordered" evidence="1">
    <location>
        <begin position="38"/>
        <end position="94"/>
    </location>
</feature>
<dbReference type="GeneID" id="19189016"/>
<sequence length="480" mass="55571">MPDEEWRDEIQEYALLLDAVASGDRSRVVKHLTDYILGKKEGSHGSQSNKEEPEEKREQYYEQNENDYEYYEEREEEYNEPHAEANNRFVDEDGIYREEDKTLGYEEEQYQYDNSYDELAAAEYDLSAANEGYYEGPYMSGAYNEPDNGADTYEEEPYGDYTDPNPALYGNEAYRAGETEIADENYAVGTYAGSSNNNYESHAYPEEQQYDGEYYDQEADGTYNDWNQEADNYHYQQGAERQGGEWHEEPGYGLVSDDQIQEVVDEVNLYERGEVYPEEDQMPAFDDPAHPEKHQQQPAEEQLYEDDDHVFPSHHQEYAQQRQTYPDPDDIDVFPNHRQEYAQQNQTDPEDDLSSYDTTEEAPPKYSAFPRYAINPNPQTQYVPYRPYLTTSEKPAAVDDPNRNTGVSINGYTDGFGSRTGVSLADDEDEWEDETCEEEGDSIQPPPSTNPSGFQFNPLSHQHEWLLSMPTKESSQFKVT</sequence>
<accession>W9WY37</accession>
<dbReference type="RefSeq" id="XP_007743089.1">
    <property type="nucleotide sequence ID" value="XM_007744899.1"/>
</dbReference>
<dbReference type="STRING" id="1182543.W9WY37"/>
<dbReference type="Proteomes" id="UP000019471">
    <property type="component" value="Unassembled WGS sequence"/>
</dbReference>
<organism evidence="2 3">
    <name type="scientific">Cladophialophora psammophila CBS 110553</name>
    <dbReference type="NCBI Taxonomy" id="1182543"/>
    <lineage>
        <taxon>Eukaryota</taxon>
        <taxon>Fungi</taxon>
        <taxon>Dikarya</taxon>
        <taxon>Ascomycota</taxon>
        <taxon>Pezizomycotina</taxon>
        <taxon>Eurotiomycetes</taxon>
        <taxon>Chaetothyriomycetidae</taxon>
        <taxon>Chaetothyriales</taxon>
        <taxon>Herpotrichiellaceae</taxon>
        <taxon>Cladophialophora</taxon>
    </lineage>
</organism>
<name>W9WY37_9EURO</name>
<protein>
    <submittedName>
        <fullName evidence="2">Uncharacterized protein</fullName>
    </submittedName>
</protein>
<feature type="compositionally biased region" description="Acidic residues" evidence="1">
    <location>
        <begin position="425"/>
        <end position="441"/>
    </location>
</feature>
<feature type="compositionally biased region" description="Basic and acidic residues" evidence="1">
    <location>
        <begin position="79"/>
        <end position="94"/>
    </location>
</feature>
<feature type="region of interest" description="Disordered" evidence="1">
    <location>
        <begin position="271"/>
        <end position="480"/>
    </location>
</feature>
<feature type="compositionally biased region" description="Acidic residues" evidence="1">
    <location>
        <begin position="64"/>
        <end position="78"/>
    </location>
</feature>
<dbReference type="OrthoDB" id="4151291at2759"/>
<dbReference type="HOGENOM" id="CLU_568581_0_0_1"/>
<gene>
    <name evidence="2" type="ORF">A1O5_04291</name>
</gene>
<dbReference type="AlphaFoldDB" id="W9WY37"/>
<keyword evidence="3" id="KW-1185">Reference proteome</keyword>
<proteinExistence type="predicted"/>
<comment type="caution">
    <text evidence="2">The sequence shown here is derived from an EMBL/GenBank/DDBJ whole genome shotgun (WGS) entry which is preliminary data.</text>
</comment>
<evidence type="ECO:0000313" key="2">
    <source>
        <dbReference type="EMBL" id="EXJ73142.1"/>
    </source>
</evidence>
<feature type="compositionally biased region" description="Acidic residues" evidence="1">
    <location>
        <begin position="348"/>
        <end position="360"/>
    </location>
</feature>
<evidence type="ECO:0000256" key="1">
    <source>
        <dbReference type="SAM" id="MobiDB-lite"/>
    </source>
</evidence>
<reference evidence="2 3" key="1">
    <citation type="submission" date="2013-03" db="EMBL/GenBank/DDBJ databases">
        <title>The Genome Sequence of Cladophialophora psammophila CBS 110553.</title>
        <authorList>
            <consortium name="The Broad Institute Genomics Platform"/>
            <person name="Cuomo C."/>
            <person name="de Hoog S."/>
            <person name="Gorbushina A."/>
            <person name="Walker B."/>
            <person name="Young S.K."/>
            <person name="Zeng Q."/>
            <person name="Gargeya S."/>
            <person name="Fitzgerald M."/>
            <person name="Haas B."/>
            <person name="Abouelleil A."/>
            <person name="Allen A.W."/>
            <person name="Alvarado L."/>
            <person name="Arachchi H.M."/>
            <person name="Berlin A.M."/>
            <person name="Chapman S.B."/>
            <person name="Gainer-Dewar J."/>
            <person name="Goldberg J."/>
            <person name="Griggs A."/>
            <person name="Gujja S."/>
            <person name="Hansen M."/>
            <person name="Howarth C."/>
            <person name="Imamovic A."/>
            <person name="Ireland A."/>
            <person name="Larimer J."/>
            <person name="McCowan C."/>
            <person name="Murphy C."/>
            <person name="Pearson M."/>
            <person name="Poon T.W."/>
            <person name="Priest M."/>
            <person name="Roberts A."/>
            <person name="Saif S."/>
            <person name="Shea T."/>
            <person name="Sisk P."/>
            <person name="Sykes S."/>
            <person name="Wortman J."/>
            <person name="Nusbaum C."/>
            <person name="Birren B."/>
        </authorList>
    </citation>
    <scope>NUCLEOTIDE SEQUENCE [LARGE SCALE GENOMIC DNA]</scope>
    <source>
        <strain evidence="2 3">CBS 110553</strain>
    </source>
</reference>
<feature type="region of interest" description="Disordered" evidence="1">
    <location>
        <begin position="139"/>
        <end position="167"/>
    </location>
</feature>
<dbReference type="EMBL" id="AMGX01000005">
    <property type="protein sequence ID" value="EXJ73142.1"/>
    <property type="molecule type" value="Genomic_DNA"/>
</dbReference>
<evidence type="ECO:0000313" key="3">
    <source>
        <dbReference type="Proteomes" id="UP000019471"/>
    </source>
</evidence>